<dbReference type="PANTHER" id="PTHR30283:SF4">
    <property type="entry name" value="PEROXIDE STRESS RESISTANCE PROTEIN YAAA"/>
    <property type="match status" value="1"/>
</dbReference>
<dbReference type="Pfam" id="PF03883">
    <property type="entry name" value="H2O2_YaaD"/>
    <property type="match status" value="1"/>
</dbReference>
<dbReference type="AlphaFoldDB" id="A0A6J6EL01"/>
<evidence type="ECO:0000313" key="1">
    <source>
        <dbReference type="EMBL" id="CAB4575824.1"/>
    </source>
</evidence>
<dbReference type="GO" id="GO:0005829">
    <property type="term" value="C:cytosol"/>
    <property type="evidence" value="ECO:0007669"/>
    <property type="project" value="TreeGrafter"/>
</dbReference>
<name>A0A6J6EL01_9ZZZZ</name>
<sequence>MLILLPPSEGKNSVQKGKPVSLNALSFGKDLNSTRKKTLAALGAKISKSPCAKAVEVYSGVLYKALDYENLNAASKKRAEKNIIIMSALFGALRLNDLIPTYKLDMAKSLPKLGPLNSLWKPVVTKALDSLKADLIVDCRSSTYQGVWTSEPNKTVGIRVFTEKSGKRTVVTHMSKKTRGDVTRFLVTQTKSPKTAQELQKLVSKAFKCELVKPEQKKSWFLDVIVKS</sequence>
<organism evidence="1">
    <name type="scientific">freshwater metagenome</name>
    <dbReference type="NCBI Taxonomy" id="449393"/>
    <lineage>
        <taxon>unclassified sequences</taxon>
        <taxon>metagenomes</taxon>
        <taxon>ecological metagenomes</taxon>
    </lineage>
</organism>
<dbReference type="EMBL" id="CAEZTU010000016">
    <property type="protein sequence ID" value="CAB4575824.1"/>
    <property type="molecule type" value="Genomic_DNA"/>
</dbReference>
<reference evidence="1" key="1">
    <citation type="submission" date="2020-05" db="EMBL/GenBank/DDBJ databases">
        <authorList>
            <person name="Chiriac C."/>
            <person name="Salcher M."/>
            <person name="Ghai R."/>
            <person name="Kavagutti S V."/>
        </authorList>
    </citation>
    <scope>NUCLEOTIDE SEQUENCE</scope>
</reference>
<dbReference type="InterPro" id="IPR005583">
    <property type="entry name" value="YaaA"/>
</dbReference>
<proteinExistence type="predicted"/>
<dbReference type="GO" id="GO:0033194">
    <property type="term" value="P:response to hydroperoxide"/>
    <property type="evidence" value="ECO:0007669"/>
    <property type="project" value="TreeGrafter"/>
</dbReference>
<gene>
    <name evidence="1" type="ORF">UFOPK1740_00554</name>
</gene>
<dbReference type="PANTHER" id="PTHR30283">
    <property type="entry name" value="PEROXIDE STRESS RESPONSE PROTEIN YAAA"/>
    <property type="match status" value="1"/>
</dbReference>
<protein>
    <submittedName>
        <fullName evidence="1">Unannotated protein</fullName>
    </submittedName>
</protein>
<accession>A0A6J6EL01</accession>